<organism evidence="2 3">
    <name type="scientific">Nelumbo nucifera</name>
    <name type="common">Sacred lotus</name>
    <dbReference type="NCBI Taxonomy" id="4432"/>
    <lineage>
        <taxon>Eukaryota</taxon>
        <taxon>Viridiplantae</taxon>
        <taxon>Streptophyta</taxon>
        <taxon>Embryophyta</taxon>
        <taxon>Tracheophyta</taxon>
        <taxon>Spermatophyta</taxon>
        <taxon>Magnoliopsida</taxon>
        <taxon>Proteales</taxon>
        <taxon>Nelumbonaceae</taxon>
        <taxon>Nelumbo</taxon>
    </lineage>
</organism>
<dbReference type="Pfam" id="PF02519">
    <property type="entry name" value="Auxin_inducible"/>
    <property type="match status" value="1"/>
</dbReference>
<name>A0A822ZAJ7_NELNU</name>
<reference evidence="2 3" key="1">
    <citation type="journal article" date="2020" name="Mol. Biol. Evol.">
        <title>Distinct Expression and Methylation Patterns for Genes with Different Fates following a Single Whole-Genome Duplication in Flowering Plants.</title>
        <authorList>
            <person name="Shi T."/>
            <person name="Rahmani R.S."/>
            <person name="Gugger P.F."/>
            <person name="Wang M."/>
            <person name="Li H."/>
            <person name="Zhang Y."/>
            <person name="Li Z."/>
            <person name="Wang Q."/>
            <person name="Van de Peer Y."/>
            <person name="Marchal K."/>
            <person name="Chen J."/>
        </authorList>
    </citation>
    <scope>NUCLEOTIDE SEQUENCE [LARGE SCALE GENOMIC DNA]</scope>
    <source>
        <tissue evidence="2">Leaf</tissue>
    </source>
</reference>
<dbReference type="Proteomes" id="UP000607653">
    <property type="component" value="Unassembled WGS sequence"/>
</dbReference>
<dbReference type="EMBL" id="DUZY01000005">
    <property type="protein sequence ID" value="DAD40475.1"/>
    <property type="molecule type" value="Genomic_DNA"/>
</dbReference>
<dbReference type="PANTHER" id="PTHR31929">
    <property type="entry name" value="SAUR-LIKE AUXIN-RESPONSIVE PROTEIN FAMILY-RELATED"/>
    <property type="match status" value="1"/>
</dbReference>
<dbReference type="GO" id="GO:0009733">
    <property type="term" value="P:response to auxin"/>
    <property type="evidence" value="ECO:0007669"/>
    <property type="project" value="InterPro"/>
</dbReference>
<evidence type="ECO:0000313" key="2">
    <source>
        <dbReference type="EMBL" id="DAD40475.1"/>
    </source>
</evidence>
<evidence type="ECO:0000313" key="3">
    <source>
        <dbReference type="Proteomes" id="UP000607653"/>
    </source>
</evidence>
<evidence type="ECO:0008006" key="4">
    <source>
        <dbReference type="Google" id="ProtNLM"/>
    </source>
</evidence>
<keyword evidence="3" id="KW-1185">Reference proteome</keyword>
<comment type="caution">
    <text evidence="2">The sequence shown here is derived from an EMBL/GenBank/DDBJ whole genome shotgun (WGS) entry which is preliminary data.</text>
</comment>
<proteinExistence type="inferred from homology"/>
<sequence>MGIKRIIKRSILLAAEKQVRSDVPKGHIAVYIIGEGQKQKKRVVIPISYLNHPLFQHLLSKAEEEFGFHHPMGALTIPCNEDYFFNLTSRLRA</sequence>
<protein>
    <recommendedName>
        <fullName evidence="4">Auxin-responsive protein SAUR21-like</fullName>
    </recommendedName>
</protein>
<accession>A0A822ZAJ7</accession>
<dbReference type="AlphaFoldDB" id="A0A822ZAJ7"/>
<gene>
    <name evidence="2" type="ORF">HUJ06_014798</name>
</gene>
<dbReference type="InterPro" id="IPR003676">
    <property type="entry name" value="SAUR_fam"/>
</dbReference>
<evidence type="ECO:0000256" key="1">
    <source>
        <dbReference type="ARBA" id="ARBA00006974"/>
    </source>
</evidence>
<comment type="similarity">
    <text evidence="1">Belongs to the ARG7 family.</text>
</comment>